<dbReference type="InterPro" id="IPR020568">
    <property type="entry name" value="Ribosomal_Su5_D2-typ_SF"/>
</dbReference>
<organism evidence="1 2">
    <name type="scientific">Taxus chinensis</name>
    <name type="common">Chinese yew</name>
    <name type="synonym">Taxus wallichiana var. chinensis</name>
    <dbReference type="NCBI Taxonomy" id="29808"/>
    <lineage>
        <taxon>Eukaryota</taxon>
        <taxon>Viridiplantae</taxon>
        <taxon>Streptophyta</taxon>
        <taxon>Embryophyta</taxon>
        <taxon>Tracheophyta</taxon>
        <taxon>Spermatophyta</taxon>
        <taxon>Pinopsida</taxon>
        <taxon>Pinidae</taxon>
        <taxon>Conifers II</taxon>
        <taxon>Cupressales</taxon>
        <taxon>Taxaceae</taxon>
        <taxon>Taxus</taxon>
    </lineage>
</organism>
<gene>
    <name evidence="1" type="ORF">KI387_024610</name>
</gene>
<dbReference type="GO" id="GO:0009245">
    <property type="term" value="P:lipid A biosynthetic process"/>
    <property type="evidence" value="ECO:0007669"/>
    <property type="project" value="InterPro"/>
</dbReference>
<sequence length="295" mass="32299">VRKFVRAMELLYTKRISTALPARCLNTLAQESKLPVKSCPPVPKVAWKKTGQLQRTISRGFTKAGVGLHSGDETVVRVLPAMAGEGRYFILDNYMVRVPASTMYVTDTTLSVSIGKGSANIGTVEHLLSALEGMGIDNCRIELEGGNEPPFHGYHITLLPPAQGGAAICIACQKYAFCIKWVQSFIGNLYRSMWQEVIDGSGESPIDWILKMLHGDAFMNCQHSQVPLLDGSSLEWVDAIEEAGTCIARNNFGMDVEKMALVVCEPFHVFKGESFVVVVPAPSTRITYGIDFPQA</sequence>
<comment type="caution">
    <text evidence="1">The sequence shown here is derived from an EMBL/GenBank/DDBJ whole genome shotgun (WGS) entry which is preliminary data.</text>
</comment>
<dbReference type="AlphaFoldDB" id="A0AA38G742"/>
<dbReference type="InterPro" id="IPR004463">
    <property type="entry name" value="UDP-acyl_GlcNac_deAcase"/>
</dbReference>
<dbReference type="PANTHER" id="PTHR33694">
    <property type="entry name" value="UDP-3-O-ACYL-N-ACETYLGLUCOSAMINE DEACETYLASE 1, MITOCHONDRIAL-RELATED"/>
    <property type="match status" value="1"/>
</dbReference>
<proteinExistence type="predicted"/>
<dbReference type="EMBL" id="JAHRHJ020000005">
    <property type="protein sequence ID" value="KAH9315983.1"/>
    <property type="molecule type" value="Genomic_DNA"/>
</dbReference>
<evidence type="ECO:0000313" key="2">
    <source>
        <dbReference type="Proteomes" id="UP000824469"/>
    </source>
</evidence>
<dbReference type="Proteomes" id="UP000824469">
    <property type="component" value="Unassembled WGS sequence"/>
</dbReference>
<feature type="non-terminal residue" evidence="1">
    <location>
        <position position="1"/>
    </location>
</feature>
<protein>
    <recommendedName>
        <fullName evidence="3">UDP-3-O-acyl-N-acetylglucosamine deacetylase</fullName>
    </recommendedName>
</protein>
<dbReference type="Pfam" id="PF03331">
    <property type="entry name" value="LpxC"/>
    <property type="match status" value="2"/>
</dbReference>
<keyword evidence="2" id="KW-1185">Reference proteome</keyword>
<dbReference type="GO" id="GO:0016020">
    <property type="term" value="C:membrane"/>
    <property type="evidence" value="ECO:0007669"/>
    <property type="project" value="GOC"/>
</dbReference>
<dbReference type="GO" id="GO:0103117">
    <property type="term" value="F:UDP-3-O-acyl-N-acetylglucosamine deacetylase activity"/>
    <property type="evidence" value="ECO:0007669"/>
    <property type="project" value="InterPro"/>
</dbReference>
<evidence type="ECO:0008006" key="3">
    <source>
        <dbReference type="Google" id="ProtNLM"/>
    </source>
</evidence>
<dbReference type="SUPFAM" id="SSF54211">
    <property type="entry name" value="Ribosomal protein S5 domain 2-like"/>
    <property type="match status" value="1"/>
</dbReference>
<name>A0AA38G742_TAXCH</name>
<accession>A0AA38G742</accession>
<dbReference type="PANTHER" id="PTHR33694:SF1">
    <property type="entry name" value="UDP-3-O-ACYL-N-ACETYLGLUCOSAMINE DEACETYLASE 1, MITOCHONDRIAL-RELATED"/>
    <property type="match status" value="1"/>
</dbReference>
<dbReference type="Gene3D" id="3.30.230.20">
    <property type="entry name" value="lpxc deacetylase, domain 1"/>
    <property type="match status" value="1"/>
</dbReference>
<reference evidence="1 2" key="1">
    <citation type="journal article" date="2021" name="Nat. Plants">
        <title>The Taxus genome provides insights into paclitaxel biosynthesis.</title>
        <authorList>
            <person name="Xiong X."/>
            <person name="Gou J."/>
            <person name="Liao Q."/>
            <person name="Li Y."/>
            <person name="Zhou Q."/>
            <person name="Bi G."/>
            <person name="Li C."/>
            <person name="Du R."/>
            <person name="Wang X."/>
            <person name="Sun T."/>
            <person name="Guo L."/>
            <person name="Liang H."/>
            <person name="Lu P."/>
            <person name="Wu Y."/>
            <person name="Zhang Z."/>
            <person name="Ro D.K."/>
            <person name="Shang Y."/>
            <person name="Huang S."/>
            <person name="Yan J."/>
        </authorList>
    </citation>
    <scope>NUCLEOTIDE SEQUENCE [LARGE SCALE GENOMIC DNA]</scope>
    <source>
        <strain evidence="1">Ta-2019</strain>
    </source>
</reference>
<feature type="non-terminal residue" evidence="1">
    <location>
        <position position="295"/>
    </location>
</feature>
<evidence type="ECO:0000313" key="1">
    <source>
        <dbReference type="EMBL" id="KAH9315983.1"/>
    </source>
</evidence>
<dbReference type="InterPro" id="IPR015870">
    <property type="entry name" value="UDP-acyl_N-AcGlcN_deAcase_N"/>
</dbReference>